<dbReference type="PANTHER" id="PTHR37031">
    <property type="entry name" value="METALLOPHOSPHATASE BINDING DOMAIN PROTEIN"/>
    <property type="match status" value="1"/>
</dbReference>
<dbReference type="EMBL" id="CADCTM010000207">
    <property type="protein sequence ID" value="CAA9239445.1"/>
    <property type="molecule type" value="Genomic_DNA"/>
</dbReference>
<dbReference type="Gene3D" id="3.60.21.70">
    <property type="entry name" value="PhoD-like phosphatase"/>
    <property type="match status" value="1"/>
</dbReference>
<dbReference type="InterPro" id="IPR029052">
    <property type="entry name" value="Metallo-depent_PP-like"/>
</dbReference>
<gene>
    <name evidence="1" type="ORF">AVDCRST_MAG92-1458</name>
</gene>
<organism evidence="1">
    <name type="scientific">uncultured Coleofasciculus sp</name>
    <dbReference type="NCBI Taxonomy" id="1267456"/>
    <lineage>
        <taxon>Bacteria</taxon>
        <taxon>Bacillati</taxon>
        <taxon>Cyanobacteriota</taxon>
        <taxon>Cyanophyceae</taxon>
        <taxon>Coleofasciculales</taxon>
        <taxon>Coleofasciculaceae</taxon>
        <taxon>Coleofasciculus</taxon>
        <taxon>environmental samples</taxon>
    </lineage>
</organism>
<reference evidence="1" key="1">
    <citation type="submission" date="2020-02" db="EMBL/GenBank/DDBJ databases">
        <authorList>
            <person name="Meier V. D."/>
        </authorList>
    </citation>
    <scope>NUCLEOTIDE SEQUENCE</scope>
    <source>
        <strain evidence="1">AVDCRST_MAG92</strain>
    </source>
</reference>
<evidence type="ECO:0000313" key="1">
    <source>
        <dbReference type="EMBL" id="CAA9239445.1"/>
    </source>
</evidence>
<dbReference type="AlphaFoldDB" id="A0A6J4I0R4"/>
<sequence length="848" mass="96308">MSWIPLSHNSDSEASKERLRSMVRQQQSADRLFADSLQELVLDRLDHLPLILAGPILRHTQSNAVTVWVALKSPREVTLKVYATDEKGSIIKTALLQGSRTTIAFGKQLHIIAVTAKPVNSQQLQPGQIYAYDLSFGNHEQTLTQALNSPGIAPVTISYFAHQLPTFSMPPDDLNHLRIAHGSCRKLHGGGQDALQMLDDLIEHHAKEPNSRLHQLFFTGDQIYGDDVADPLLWVATEVGDTLLGWEEKLPFYQNNIGKKPSELLPGQRTEIARHYGGFTAMLIDTPHESKSHLLSLGEFFSTYLLVWSPILWPNQLPQGKDIHKDTKQVKSWDREARILEECIAHLWKVRRALANVPVYMICDDHDISDDWYLNRAWCTDVLSKPLGKRTVQNGLLAYAVFQAWGNTPEQFESGKTGGKLLHAAELWSASAGTDEVASQDIAKCLGLPQMSAETGLPQFRLDEDVFVLNRDYSDGTLPLEWHYTIRSLKHEVIVLDTRTWRGYPQDDQNGLSPPMLLSPKAFIQQIQKPLELSDHLKETGDSSVEVTFVVVPTNLVSLQIIDIFQKQELERGNVFNSDVGDAWNFHEGALSKLLTELFNRRQQVILLSGDIHYACAVHLSYWSTQNGHNPKAKTLVQLTSSAFKNSEIKTYFIQTKAKSLVPEKPQYWAGWYEPPQLVEIQIIQENVRILDVEMPATGAVVRQLQGGRGNWDVAWEIAIKDPKSLPDWQYHVQWIKRQQARFVPWERNQSSLSIPNHKKTSKLLTILGNLVSLLWQNQWLQEGEEVIGHSNFGVVSFEWSDTDREAKAVIQDIYWRSTWKPGYIVYSRYFVPLQVDKLPPTIRAISY</sequence>
<name>A0A6J4I0R4_9CYAN</name>
<evidence type="ECO:0008006" key="2">
    <source>
        <dbReference type="Google" id="ProtNLM"/>
    </source>
</evidence>
<dbReference type="SUPFAM" id="SSF56300">
    <property type="entry name" value="Metallo-dependent phosphatases"/>
    <property type="match status" value="1"/>
</dbReference>
<dbReference type="InterPro" id="IPR038607">
    <property type="entry name" value="PhoD-like_sf"/>
</dbReference>
<proteinExistence type="predicted"/>
<accession>A0A6J4I0R4</accession>
<protein>
    <recommendedName>
        <fullName evidence="2">PhoD-like phosphatase</fullName>
    </recommendedName>
</protein>
<dbReference type="PANTHER" id="PTHR37031:SF2">
    <property type="entry name" value="PHOD-LIKE PHOSPHATASE METALLOPHOSPHATASE DOMAIN-CONTAINING PROTEIN"/>
    <property type="match status" value="1"/>
</dbReference>